<feature type="domain" description="Major facilitator superfamily (MFS) profile" evidence="6">
    <location>
        <begin position="37"/>
        <end position="469"/>
    </location>
</feature>
<evidence type="ECO:0000256" key="2">
    <source>
        <dbReference type="ARBA" id="ARBA00022692"/>
    </source>
</evidence>
<dbReference type="Pfam" id="PF00083">
    <property type="entry name" value="Sugar_tr"/>
    <property type="match status" value="1"/>
</dbReference>
<gene>
    <name evidence="7" type="ORF">DMN91_012284</name>
</gene>
<dbReference type="Gene3D" id="1.20.1250.20">
    <property type="entry name" value="MFS general substrate transporter like domains"/>
    <property type="match status" value="1"/>
</dbReference>
<evidence type="ECO:0000256" key="3">
    <source>
        <dbReference type="ARBA" id="ARBA00022989"/>
    </source>
</evidence>
<feature type="transmembrane region" description="Helical" evidence="5">
    <location>
        <begin position="275"/>
        <end position="305"/>
    </location>
</feature>
<evidence type="ECO:0000259" key="6">
    <source>
        <dbReference type="PROSITE" id="PS50850"/>
    </source>
</evidence>
<feature type="transmembrane region" description="Helical" evidence="5">
    <location>
        <begin position="43"/>
        <end position="62"/>
    </location>
</feature>
<evidence type="ECO:0000256" key="1">
    <source>
        <dbReference type="ARBA" id="ARBA00004141"/>
    </source>
</evidence>
<evidence type="ECO:0000313" key="8">
    <source>
        <dbReference type="Proteomes" id="UP000279307"/>
    </source>
</evidence>
<sequence length="518" mass="57517">MTSECVENNKRNDDKTSITVEEARVSKFREALPQCCAVSAKNLLLLTFGSTLGFSTILIPALQKEDADIKVTMEELTWISSLNLFLVPIGCLVSGPLSQYLGRKRTMMLANIPFVMAWLVYYYSSNPAMLFAALATTGLTGGLLEAPVMTYVAEVTQPHLRGMLSATSTMAVILGVFTQMLSGSLAHWRTVALINLIYPILCFVALCFVPESPHWLAVRGRLKESEHALCWLRGWVSPLQVQKEFQTLREAVQKPADDTDANKEVIWRLYTKRTVYLPFILVSTAFFIGSFGGTSTLQTFAVVIFAKLKAPIDKYTAAVFLGVAQLIGTIICVMVIHFMGKRRLSFLSITGTGLCFLITAIYGYLNDTDYLDGVKYTWIPTTLMISAAFASHLCIRTLPWILAGEVFPVQVRSSAVGAAGMIGYILTSIANKSFLYMVNGMSLSGTFFFYSLINFFGLCCLYIILPETEGRTLREIEEHYAGIQNLKNRPRKAQHADKEKWAATNPAIVYDENAESKL</sequence>
<dbReference type="FunFam" id="1.20.1250.20:FF:000249">
    <property type="entry name" value="facilitated trehalose transporter Tret1"/>
    <property type="match status" value="1"/>
</dbReference>
<proteinExistence type="predicted"/>
<evidence type="ECO:0000256" key="4">
    <source>
        <dbReference type="ARBA" id="ARBA00023136"/>
    </source>
</evidence>
<dbReference type="EMBL" id="QOIP01000013">
    <property type="protein sequence ID" value="RLU15290.1"/>
    <property type="molecule type" value="Genomic_DNA"/>
</dbReference>
<feature type="transmembrane region" description="Helical" evidence="5">
    <location>
        <begin position="82"/>
        <end position="101"/>
    </location>
</feature>
<dbReference type="PROSITE" id="PS50850">
    <property type="entry name" value="MFS"/>
    <property type="match status" value="1"/>
</dbReference>
<feature type="transmembrane region" description="Helical" evidence="5">
    <location>
        <begin position="188"/>
        <end position="209"/>
    </location>
</feature>
<dbReference type="InterPro" id="IPR050549">
    <property type="entry name" value="MFS_Trehalose_Transporter"/>
</dbReference>
<comment type="subcellular location">
    <subcellularLocation>
        <location evidence="1">Membrane</location>
        <topology evidence="1">Multi-pass membrane protein</topology>
    </subcellularLocation>
</comment>
<dbReference type="InterPro" id="IPR036259">
    <property type="entry name" value="MFS_trans_sf"/>
</dbReference>
<evidence type="ECO:0000256" key="5">
    <source>
        <dbReference type="SAM" id="Phobius"/>
    </source>
</evidence>
<keyword evidence="3 5" id="KW-1133">Transmembrane helix</keyword>
<keyword evidence="4 5" id="KW-0472">Membrane</keyword>
<comment type="caution">
    <text evidence="7">The sequence shown here is derived from an EMBL/GenBank/DDBJ whole genome shotgun (WGS) entry which is preliminary data.</text>
</comment>
<accession>A0A3L8D4G2</accession>
<dbReference type="GO" id="GO:0016020">
    <property type="term" value="C:membrane"/>
    <property type="evidence" value="ECO:0007669"/>
    <property type="project" value="UniProtKB-SubCell"/>
</dbReference>
<evidence type="ECO:0000313" key="7">
    <source>
        <dbReference type="EMBL" id="RLU15290.1"/>
    </source>
</evidence>
<feature type="transmembrane region" description="Helical" evidence="5">
    <location>
        <begin position="377"/>
        <end position="403"/>
    </location>
</feature>
<feature type="transmembrane region" description="Helical" evidence="5">
    <location>
        <begin position="346"/>
        <end position="365"/>
    </location>
</feature>
<dbReference type="Proteomes" id="UP000279307">
    <property type="component" value="Chromosome 13"/>
</dbReference>
<reference evidence="7 8" key="1">
    <citation type="journal article" date="2018" name="Genome Res.">
        <title>The genomic architecture and molecular evolution of ant odorant receptors.</title>
        <authorList>
            <person name="McKenzie S.K."/>
            <person name="Kronauer D.J.C."/>
        </authorList>
    </citation>
    <scope>NUCLEOTIDE SEQUENCE [LARGE SCALE GENOMIC DNA]</scope>
    <source>
        <strain evidence="7">Clonal line C1</strain>
    </source>
</reference>
<protein>
    <recommendedName>
        <fullName evidence="6">Major facilitator superfamily (MFS) profile domain-containing protein</fullName>
    </recommendedName>
</protein>
<dbReference type="InterPro" id="IPR005828">
    <property type="entry name" value="MFS_sugar_transport-like"/>
</dbReference>
<dbReference type="GO" id="GO:0022857">
    <property type="term" value="F:transmembrane transporter activity"/>
    <property type="evidence" value="ECO:0007669"/>
    <property type="project" value="InterPro"/>
</dbReference>
<dbReference type="PANTHER" id="PTHR48021:SF39">
    <property type="entry name" value="MAJOR FACILITATOR SUPERFAMILY (MFS) PROFILE DOMAIN-CONTAINING PROTEIN"/>
    <property type="match status" value="1"/>
</dbReference>
<dbReference type="SUPFAM" id="SSF103473">
    <property type="entry name" value="MFS general substrate transporter"/>
    <property type="match status" value="1"/>
</dbReference>
<organism evidence="7 8">
    <name type="scientific">Ooceraea biroi</name>
    <name type="common">Clonal raider ant</name>
    <name type="synonym">Cerapachys biroi</name>
    <dbReference type="NCBI Taxonomy" id="2015173"/>
    <lineage>
        <taxon>Eukaryota</taxon>
        <taxon>Metazoa</taxon>
        <taxon>Ecdysozoa</taxon>
        <taxon>Arthropoda</taxon>
        <taxon>Hexapoda</taxon>
        <taxon>Insecta</taxon>
        <taxon>Pterygota</taxon>
        <taxon>Neoptera</taxon>
        <taxon>Endopterygota</taxon>
        <taxon>Hymenoptera</taxon>
        <taxon>Apocrita</taxon>
        <taxon>Aculeata</taxon>
        <taxon>Formicoidea</taxon>
        <taxon>Formicidae</taxon>
        <taxon>Dorylinae</taxon>
        <taxon>Ooceraea</taxon>
    </lineage>
</organism>
<feature type="transmembrane region" description="Helical" evidence="5">
    <location>
        <begin position="130"/>
        <end position="152"/>
    </location>
</feature>
<dbReference type="InterPro" id="IPR020846">
    <property type="entry name" value="MFS_dom"/>
</dbReference>
<keyword evidence="2 5" id="KW-0812">Transmembrane</keyword>
<feature type="transmembrane region" description="Helical" evidence="5">
    <location>
        <begin position="317"/>
        <end position="339"/>
    </location>
</feature>
<feature type="transmembrane region" description="Helical" evidence="5">
    <location>
        <begin position="447"/>
        <end position="465"/>
    </location>
</feature>
<feature type="transmembrane region" description="Helical" evidence="5">
    <location>
        <begin position="415"/>
        <end position="435"/>
    </location>
</feature>
<dbReference type="AlphaFoldDB" id="A0A3L8D4G2"/>
<dbReference type="OrthoDB" id="6133115at2759"/>
<name>A0A3L8D4G2_OOCBI</name>
<dbReference type="PANTHER" id="PTHR48021">
    <property type="match status" value="1"/>
</dbReference>